<dbReference type="AlphaFoldDB" id="A0A3N4KX09"/>
<evidence type="ECO:0000256" key="1">
    <source>
        <dbReference type="SAM" id="SignalP"/>
    </source>
</evidence>
<protein>
    <submittedName>
        <fullName evidence="2">Uncharacterized protein</fullName>
    </submittedName>
</protein>
<gene>
    <name evidence="2" type="ORF">P167DRAFT_564189</name>
</gene>
<feature type="chain" id="PRO_5018261486" evidence="1">
    <location>
        <begin position="22"/>
        <end position="252"/>
    </location>
</feature>
<evidence type="ECO:0000313" key="2">
    <source>
        <dbReference type="EMBL" id="RPB13998.1"/>
    </source>
</evidence>
<keyword evidence="1" id="KW-0732">Signal</keyword>
<name>A0A3N4KX09_9PEZI</name>
<keyword evidence="3" id="KW-1185">Reference proteome</keyword>
<evidence type="ECO:0000313" key="3">
    <source>
        <dbReference type="Proteomes" id="UP000277580"/>
    </source>
</evidence>
<sequence>MHFKTLTSSVALLLFSSAINCSPLLEERTDGTGCNADNCLRALRRFSVEAIPFCSAYISVPVITTVVATTTPVITVTSYATITSPVVNRRAAATLAAREEVEVAAESVIFALEEGAGVIERREIAIPSFVSEYPASRISSACSCMPIVTATTSVTSTAPTATATSTATVTVDPRSKCEVAYATSGNGSGNHIENFWEAKLEGNCVPWSMWILGSVGSCVIFTRHMYFEMAMKFDSVDGLFWFFGSGAVPTRS</sequence>
<reference evidence="2 3" key="1">
    <citation type="journal article" date="2018" name="Nat. Ecol. Evol.">
        <title>Pezizomycetes genomes reveal the molecular basis of ectomycorrhizal truffle lifestyle.</title>
        <authorList>
            <person name="Murat C."/>
            <person name="Payen T."/>
            <person name="Noel B."/>
            <person name="Kuo A."/>
            <person name="Morin E."/>
            <person name="Chen J."/>
            <person name="Kohler A."/>
            <person name="Krizsan K."/>
            <person name="Balestrini R."/>
            <person name="Da Silva C."/>
            <person name="Montanini B."/>
            <person name="Hainaut M."/>
            <person name="Levati E."/>
            <person name="Barry K.W."/>
            <person name="Belfiori B."/>
            <person name="Cichocki N."/>
            <person name="Clum A."/>
            <person name="Dockter R.B."/>
            <person name="Fauchery L."/>
            <person name="Guy J."/>
            <person name="Iotti M."/>
            <person name="Le Tacon F."/>
            <person name="Lindquist E.A."/>
            <person name="Lipzen A."/>
            <person name="Malagnac F."/>
            <person name="Mello A."/>
            <person name="Molinier V."/>
            <person name="Miyauchi S."/>
            <person name="Poulain J."/>
            <person name="Riccioni C."/>
            <person name="Rubini A."/>
            <person name="Sitrit Y."/>
            <person name="Splivallo R."/>
            <person name="Traeger S."/>
            <person name="Wang M."/>
            <person name="Zifcakova L."/>
            <person name="Wipf D."/>
            <person name="Zambonelli A."/>
            <person name="Paolocci F."/>
            <person name="Nowrousian M."/>
            <person name="Ottonello S."/>
            <person name="Baldrian P."/>
            <person name="Spatafora J.W."/>
            <person name="Henrissat B."/>
            <person name="Nagy L.G."/>
            <person name="Aury J.M."/>
            <person name="Wincker P."/>
            <person name="Grigoriev I.V."/>
            <person name="Bonfante P."/>
            <person name="Martin F.M."/>
        </authorList>
    </citation>
    <scope>NUCLEOTIDE SEQUENCE [LARGE SCALE GENOMIC DNA]</scope>
    <source>
        <strain evidence="2 3">CCBAS932</strain>
    </source>
</reference>
<organism evidence="2 3">
    <name type="scientific">Morchella conica CCBAS932</name>
    <dbReference type="NCBI Taxonomy" id="1392247"/>
    <lineage>
        <taxon>Eukaryota</taxon>
        <taxon>Fungi</taxon>
        <taxon>Dikarya</taxon>
        <taxon>Ascomycota</taxon>
        <taxon>Pezizomycotina</taxon>
        <taxon>Pezizomycetes</taxon>
        <taxon>Pezizales</taxon>
        <taxon>Morchellaceae</taxon>
        <taxon>Morchella</taxon>
    </lineage>
</organism>
<dbReference type="STRING" id="1392247.A0A3N4KX09"/>
<accession>A0A3N4KX09</accession>
<dbReference type="Proteomes" id="UP000277580">
    <property type="component" value="Unassembled WGS sequence"/>
</dbReference>
<dbReference type="OrthoDB" id="3562088at2759"/>
<feature type="signal peptide" evidence="1">
    <location>
        <begin position="1"/>
        <end position="21"/>
    </location>
</feature>
<dbReference type="EMBL" id="ML119120">
    <property type="protein sequence ID" value="RPB13998.1"/>
    <property type="molecule type" value="Genomic_DNA"/>
</dbReference>
<proteinExistence type="predicted"/>
<dbReference type="InParanoid" id="A0A3N4KX09"/>